<dbReference type="InterPro" id="IPR011663">
    <property type="entry name" value="UTRA"/>
</dbReference>
<dbReference type="GO" id="GO:0003677">
    <property type="term" value="F:DNA binding"/>
    <property type="evidence" value="ECO:0007669"/>
    <property type="project" value="UniProtKB-KW"/>
</dbReference>
<reference evidence="5 6" key="1">
    <citation type="submission" date="2012-08" db="EMBL/GenBank/DDBJ databases">
        <title>Whole genome shotgun sequence of Austwickia chelonae NBRC 105200.</title>
        <authorList>
            <person name="Yoshida I."/>
            <person name="Hosoyama A."/>
            <person name="Tsuchikane K."/>
            <person name="Katsumata H."/>
            <person name="Ando Y."/>
            <person name="Ohji S."/>
            <person name="Hamada M."/>
            <person name="Tamura T."/>
            <person name="Yamazoe A."/>
            <person name="Yamazaki S."/>
            <person name="Fujita N."/>
        </authorList>
    </citation>
    <scope>NUCLEOTIDE SEQUENCE [LARGE SCALE GENOMIC DNA]</scope>
    <source>
        <strain evidence="5 6">NBRC 105200</strain>
    </source>
</reference>
<dbReference type="InterPro" id="IPR050679">
    <property type="entry name" value="Bact_HTH_transcr_reg"/>
</dbReference>
<organism evidence="5 6">
    <name type="scientific">Austwickia chelonae NBRC 105200</name>
    <dbReference type="NCBI Taxonomy" id="1184607"/>
    <lineage>
        <taxon>Bacteria</taxon>
        <taxon>Bacillati</taxon>
        <taxon>Actinomycetota</taxon>
        <taxon>Actinomycetes</taxon>
        <taxon>Micrococcales</taxon>
        <taxon>Dermatophilaceae</taxon>
        <taxon>Austwickia</taxon>
    </lineage>
</organism>
<dbReference type="Gene3D" id="3.40.1410.10">
    <property type="entry name" value="Chorismate lyase-like"/>
    <property type="match status" value="1"/>
</dbReference>
<keyword evidence="2" id="KW-0238">DNA-binding</keyword>
<dbReference type="Proteomes" id="UP000008495">
    <property type="component" value="Unassembled WGS sequence"/>
</dbReference>
<sequence length="266" mass="29458">MTAPLPIHIDRTSTQPLYLQLARQLLTGIDNGELPPGSLLETEVDLARRLHLSRPTVRRAIAVLVAKELLVRRRGVGTVVATGKVRQQAELNSLYDDLSAEHRSPRTKLLTLEEGAVHRQAALALGLPPRTALIHITRLRSVGDIPLAILENWLPPDSPVLPALTPERLEQDGLYSILRGEDLAPHTAEQTFGARNATGAERQLLDLTRADPLLTMWRSAYDADGRIIECGDHRYRGDQYSISVTVALDDGERRHRPGGQPHPDLR</sequence>
<dbReference type="PANTHER" id="PTHR44846">
    <property type="entry name" value="MANNOSYL-D-GLYCERATE TRANSPORT/METABOLISM SYSTEM REPRESSOR MNGR-RELATED"/>
    <property type="match status" value="1"/>
</dbReference>
<dbReference type="PROSITE" id="PS50949">
    <property type="entry name" value="HTH_GNTR"/>
    <property type="match status" value="1"/>
</dbReference>
<dbReference type="OrthoDB" id="7363114at2"/>
<dbReference type="InterPro" id="IPR028978">
    <property type="entry name" value="Chorismate_lyase_/UTRA_dom_sf"/>
</dbReference>
<dbReference type="GO" id="GO:0045892">
    <property type="term" value="P:negative regulation of DNA-templated transcription"/>
    <property type="evidence" value="ECO:0007669"/>
    <property type="project" value="TreeGrafter"/>
</dbReference>
<dbReference type="eggNOG" id="COG2188">
    <property type="taxonomic scope" value="Bacteria"/>
</dbReference>
<evidence type="ECO:0000313" key="5">
    <source>
        <dbReference type="EMBL" id="GAB79020.1"/>
    </source>
</evidence>
<dbReference type="PANTHER" id="PTHR44846:SF17">
    <property type="entry name" value="GNTR-FAMILY TRANSCRIPTIONAL REGULATOR"/>
    <property type="match status" value="1"/>
</dbReference>
<protein>
    <submittedName>
        <fullName evidence="5">Putative GntR family transcriptional regulator</fullName>
    </submittedName>
</protein>
<dbReference type="AlphaFoldDB" id="K6VUN6"/>
<dbReference type="Pfam" id="PF07702">
    <property type="entry name" value="UTRA"/>
    <property type="match status" value="1"/>
</dbReference>
<dbReference type="Gene3D" id="1.10.10.10">
    <property type="entry name" value="Winged helix-like DNA-binding domain superfamily/Winged helix DNA-binding domain"/>
    <property type="match status" value="1"/>
</dbReference>
<dbReference type="CDD" id="cd07377">
    <property type="entry name" value="WHTH_GntR"/>
    <property type="match status" value="1"/>
</dbReference>
<evidence type="ECO:0000259" key="4">
    <source>
        <dbReference type="PROSITE" id="PS50949"/>
    </source>
</evidence>
<dbReference type="STRING" id="100225.SAMN05421595_2881"/>
<evidence type="ECO:0000256" key="3">
    <source>
        <dbReference type="ARBA" id="ARBA00023163"/>
    </source>
</evidence>
<keyword evidence="1" id="KW-0805">Transcription regulation</keyword>
<dbReference type="InterPro" id="IPR036390">
    <property type="entry name" value="WH_DNA-bd_sf"/>
</dbReference>
<proteinExistence type="predicted"/>
<dbReference type="RefSeq" id="WP_006503777.1">
    <property type="nucleotide sequence ID" value="NZ_BAGZ01000018.1"/>
</dbReference>
<keyword evidence="6" id="KW-1185">Reference proteome</keyword>
<comment type="caution">
    <text evidence="5">The sequence shown here is derived from an EMBL/GenBank/DDBJ whole genome shotgun (WGS) entry which is preliminary data.</text>
</comment>
<feature type="domain" description="HTH gntR-type" evidence="4">
    <location>
        <begin position="15"/>
        <end position="83"/>
    </location>
</feature>
<name>K6VUN6_9MICO</name>
<keyword evidence="3" id="KW-0804">Transcription</keyword>
<dbReference type="InterPro" id="IPR000524">
    <property type="entry name" value="Tscrpt_reg_HTH_GntR"/>
</dbReference>
<evidence type="ECO:0000313" key="6">
    <source>
        <dbReference type="Proteomes" id="UP000008495"/>
    </source>
</evidence>
<dbReference type="GO" id="GO:0003700">
    <property type="term" value="F:DNA-binding transcription factor activity"/>
    <property type="evidence" value="ECO:0007669"/>
    <property type="project" value="InterPro"/>
</dbReference>
<dbReference type="SMART" id="SM00345">
    <property type="entry name" value="HTH_GNTR"/>
    <property type="match status" value="1"/>
</dbReference>
<dbReference type="Pfam" id="PF00392">
    <property type="entry name" value="GntR"/>
    <property type="match status" value="1"/>
</dbReference>
<gene>
    <name evidence="5" type="ORF">AUCHE_18_00210</name>
</gene>
<accession>K6VUN6</accession>
<dbReference type="SUPFAM" id="SSF46785">
    <property type="entry name" value="Winged helix' DNA-binding domain"/>
    <property type="match status" value="1"/>
</dbReference>
<dbReference type="SUPFAM" id="SSF64288">
    <property type="entry name" value="Chorismate lyase-like"/>
    <property type="match status" value="1"/>
</dbReference>
<dbReference type="EMBL" id="BAGZ01000018">
    <property type="protein sequence ID" value="GAB79020.1"/>
    <property type="molecule type" value="Genomic_DNA"/>
</dbReference>
<evidence type="ECO:0000256" key="2">
    <source>
        <dbReference type="ARBA" id="ARBA00023125"/>
    </source>
</evidence>
<dbReference type="SMART" id="SM00866">
    <property type="entry name" value="UTRA"/>
    <property type="match status" value="1"/>
</dbReference>
<dbReference type="InterPro" id="IPR036388">
    <property type="entry name" value="WH-like_DNA-bd_sf"/>
</dbReference>
<evidence type="ECO:0000256" key="1">
    <source>
        <dbReference type="ARBA" id="ARBA00023015"/>
    </source>
</evidence>